<accession>A0A1E3AGH1</accession>
<feature type="signal peptide" evidence="8">
    <location>
        <begin position="1"/>
        <end position="26"/>
    </location>
</feature>
<dbReference type="GeneID" id="93305123"/>
<dbReference type="Gene3D" id="2.60.40.740">
    <property type="match status" value="3"/>
</dbReference>
<feature type="transmembrane region" description="Helical" evidence="7">
    <location>
        <begin position="1781"/>
        <end position="1801"/>
    </location>
</feature>
<dbReference type="GO" id="GO:0007155">
    <property type="term" value="P:cell adhesion"/>
    <property type="evidence" value="ECO:0007669"/>
    <property type="project" value="InterPro"/>
</dbReference>
<keyword evidence="2" id="KW-0134">Cell wall</keyword>
<evidence type="ECO:0000313" key="10">
    <source>
        <dbReference type="EMBL" id="ODM07848.1"/>
    </source>
</evidence>
<evidence type="ECO:0000256" key="7">
    <source>
        <dbReference type="SAM" id="Phobius"/>
    </source>
</evidence>
<dbReference type="RefSeq" id="WP_069158811.1">
    <property type="nucleotide sequence ID" value="NZ_DBFYTC010000180.1"/>
</dbReference>
<evidence type="ECO:0000256" key="8">
    <source>
        <dbReference type="SAM" id="SignalP"/>
    </source>
</evidence>
<feature type="region of interest" description="Disordered" evidence="6">
    <location>
        <begin position="1696"/>
        <end position="1739"/>
    </location>
</feature>
<dbReference type="Pfam" id="PF17802">
    <property type="entry name" value="SpaA"/>
    <property type="match status" value="1"/>
</dbReference>
<evidence type="ECO:0000313" key="11">
    <source>
        <dbReference type="Proteomes" id="UP000095003"/>
    </source>
</evidence>
<feature type="compositionally biased region" description="Polar residues" evidence="6">
    <location>
        <begin position="1697"/>
        <end position="1706"/>
    </location>
</feature>
<evidence type="ECO:0000259" key="9">
    <source>
        <dbReference type="Pfam" id="PF17802"/>
    </source>
</evidence>
<dbReference type="Gene3D" id="2.60.40.10">
    <property type="entry name" value="Immunoglobulins"/>
    <property type="match status" value="1"/>
</dbReference>
<evidence type="ECO:0000256" key="1">
    <source>
        <dbReference type="ARBA" id="ARBA00004191"/>
    </source>
</evidence>
<evidence type="ECO:0000256" key="5">
    <source>
        <dbReference type="ARBA" id="ARBA00023088"/>
    </source>
</evidence>
<dbReference type="EMBL" id="MCGI01000006">
    <property type="protein sequence ID" value="ODM07848.1"/>
    <property type="molecule type" value="Genomic_DNA"/>
</dbReference>
<feature type="compositionally biased region" description="Polar residues" evidence="6">
    <location>
        <begin position="142"/>
        <end position="157"/>
    </location>
</feature>
<feature type="region of interest" description="Disordered" evidence="6">
    <location>
        <begin position="109"/>
        <end position="163"/>
    </location>
</feature>
<organism evidence="10 11">
    <name type="scientific">Eisenbergiella tayi</name>
    <dbReference type="NCBI Taxonomy" id="1432052"/>
    <lineage>
        <taxon>Bacteria</taxon>
        <taxon>Bacillati</taxon>
        <taxon>Bacillota</taxon>
        <taxon>Clostridia</taxon>
        <taxon>Lachnospirales</taxon>
        <taxon>Lachnospiraceae</taxon>
        <taxon>Eisenbergiella</taxon>
    </lineage>
</organism>
<feature type="domain" description="SpaA-like prealbumin fold" evidence="9">
    <location>
        <begin position="1583"/>
        <end position="1672"/>
    </location>
</feature>
<feature type="compositionally biased region" description="Low complexity" evidence="6">
    <location>
        <begin position="1724"/>
        <end position="1739"/>
    </location>
</feature>
<dbReference type="NCBIfam" id="TIGR04226">
    <property type="entry name" value="RrgB_K2N_iso_D2"/>
    <property type="match status" value="1"/>
</dbReference>
<dbReference type="InterPro" id="IPR026466">
    <property type="entry name" value="Fim_isopep_form_D2_dom"/>
</dbReference>
<proteinExistence type="predicted"/>
<dbReference type="InterPro" id="IPR013783">
    <property type="entry name" value="Ig-like_fold"/>
</dbReference>
<evidence type="ECO:0000256" key="2">
    <source>
        <dbReference type="ARBA" id="ARBA00022512"/>
    </source>
</evidence>
<gene>
    <name evidence="10" type="ORF">BEH84_05171</name>
</gene>
<evidence type="ECO:0000256" key="6">
    <source>
        <dbReference type="SAM" id="MobiDB-lite"/>
    </source>
</evidence>
<feature type="compositionally biased region" description="Basic and acidic residues" evidence="6">
    <location>
        <begin position="109"/>
        <end position="141"/>
    </location>
</feature>
<sequence>MKKKIGKIVALFMAAGLLVNSFFWSAANEGDNGALDAVQEIQENKETLHSHEWGNETVNTPATCNTDGSATVTCSSCGATEDRTISATGEHNFGDWTLVTAATADTPGEEKRVCNDCGTEETREIPVSDNTDNKLENKLTDNSDGTDNVLSGETENNNSDHDHVWVPVEGTEGRTEPTCGVSGKQLYTCSAEGCTETKEEEIPATGKHTVETWTVDKAPTETETGSEYGTCTVCGETVTRTIPALNHEHKYSEKGTVDKAATETEDGKVRYYCTSDDCDSYIEGTSHYYRENGNGEYVCVTCGEKETPDGETVCEHDWQETETGIFECSKCHSIKDTNTKLVSDEIQSTDNNLLDVIEPCKEGEHIRPAVYDVLVKATCEKEGQISYICTVCGTKVTETTPKTAHVWDSKTGKCTVCDTACDHKDGDHTAFDSQTGKCSICGYRCSHDFDEDKKCKICGFKECENHTKIKSDGTSVVIITVKKATCMEEGLVRYQCAVCGEEVTEDTPIDKDIHEWNSTTGKCKLCDAMCEHTDGNGNTLYDTDGKCTVCGHACEHKFIVNKEDGIVKCDVCGYICKHDEKSLVPIKGTGDKDADCENVGQQTYLCSVCGQKIVKEIPLSGKHHYDESGSCETCGDDLHTKEIGDCEHKDWVDWDNDGTDLDSQNTWKYLKTDIDAKKDIFECSKCGSIWERDAVDREEKTVDLTQITKGTLGVTISVNGQEVGDKQEVKINKSDVLDIHIDWAIDNDRKPTSNTTIQYQLPVILKTVPMTGTIWGPGGYEEYGTFSINSSGLLTFKLNDKILKKSEINGSFDLQATLVLSEEGSQDKQEILFPGGAGITVYFKSNMTSEKTAKLNNDGSIDYKVTFVLDSDSKNVSLTDTLASNLTFEGYEGSFRLKNTATGAESDITDKVEIDHNKKIAIIDLGDVKKGKYELSYKAKLIDSSVKASSGNNTNTVTWKWDDKEGGPERCTVESTRKPLWKNSLTTTDDEKAQGIYKWQIVINKDTIPVNLSEKTIYDWYVTQSGSVPNENTFIIGDITVTDVTTGNDITSQMESIQLKKEGETWSLADNCLFQIKFPYGDYTHEYEITYTTQTKANGMDGNDWGFVDLTNWAKIVETGDDDYENALVGKKYTSGILTKAGKAVSNDNSDASEAYKAQWQVKLDLSEFKNGDILKDLKITDTLPDGMTFYDVDESEMNFALTLSDDTPLSEGTDYKKEITNNKTLLTLTFTEEGQRKCAGKVITMTFTSVADPGKIPMNGSKEYTNNATASFLYNSAWSYKASAKVTMYRKDALSKSGTVLSKKNANGNYEIQWTILVNTNDAENLTPEKAYTGDITVTDTLPDGLTYVDGSATMVTSTRTDWKVEKSGAAAIIPAPEGLPGKLIFTIPGSTYNNAYEITFKTEVDPAKLDKTNLGTTFTNTVVVENNGGKSEAEADVTIAKEDLLKKSGQTTGTHIQYTIDVNANAQQLTSRGVLTLEDEIDNNADILTNTISVKKVDILTQAETDITDSCSISYTGNKLIIGNIPDGTHVRVTYKAVTVRSGDVEVTNSAVLKGEDVLASTVTTGTFKIKASATANGRAGTFTLIKLDSSDARKNLAGAEFTLYKFDMDNIDATPATVTTLKTDEDGRVTFGEGTMDELEFDVLFCYVETKAPTGYKLDNTPHYFMLEGNSFASRNQLAIDRIGESADYRTYAQDGSKTRQLSNDPTPPPTPPDNTDTPDEPGTPGTPATPVTYTAGVTPKVDVLGESKMPDGAMPAAPGIGVLGDMKGPGTGDQTPVIFWTLLVCSAAAVLISCIVFRKKRKK</sequence>
<evidence type="ECO:0000256" key="3">
    <source>
        <dbReference type="ARBA" id="ARBA00022525"/>
    </source>
</evidence>
<dbReference type="Gene3D" id="2.60.40.1280">
    <property type="match status" value="1"/>
</dbReference>
<keyword evidence="4 8" id="KW-0732">Signal</keyword>
<protein>
    <recommendedName>
        <fullName evidence="9">SpaA-like prealbumin fold domain-containing protein</fullName>
    </recommendedName>
</protein>
<dbReference type="InterPro" id="IPR041033">
    <property type="entry name" value="SpaA_PFL_dom_1"/>
</dbReference>
<keyword evidence="7" id="KW-0812">Transmembrane</keyword>
<feature type="chain" id="PRO_5009122911" description="SpaA-like prealbumin fold domain-containing protein" evidence="8">
    <location>
        <begin position="27"/>
        <end position="1807"/>
    </location>
</feature>
<comment type="subcellular location">
    <subcellularLocation>
        <location evidence="1">Secreted</location>
        <location evidence="1">Cell wall</location>
    </subcellularLocation>
</comment>
<comment type="caution">
    <text evidence="10">The sequence shown here is derived from an EMBL/GenBank/DDBJ whole genome shotgun (WGS) entry which is preliminary data.</text>
</comment>
<reference evidence="10 11" key="1">
    <citation type="submission" date="2016-07" db="EMBL/GenBank/DDBJ databases">
        <title>Characterization of isolates of Eisenbergiella tayi derived from blood cultures, using whole genome sequencing.</title>
        <authorList>
            <person name="Burdz T."/>
            <person name="Wiebe D."/>
            <person name="Huynh C."/>
            <person name="Bernard K."/>
        </authorList>
    </citation>
    <scope>NUCLEOTIDE SEQUENCE [LARGE SCALE GENOMIC DNA]</scope>
    <source>
        <strain evidence="10 11">NML 120489</strain>
    </source>
</reference>
<dbReference type="PATRIC" id="fig|1432052.3.peg.5725"/>
<dbReference type="Proteomes" id="UP000095003">
    <property type="component" value="Unassembled WGS sequence"/>
</dbReference>
<keyword evidence="7" id="KW-0472">Membrane</keyword>
<dbReference type="InterPro" id="IPR011252">
    <property type="entry name" value="Fibrogen-bd_dom1"/>
</dbReference>
<evidence type="ECO:0000256" key="4">
    <source>
        <dbReference type="ARBA" id="ARBA00022729"/>
    </source>
</evidence>
<dbReference type="SUPFAM" id="SSF49401">
    <property type="entry name" value="Bacterial adhesins"/>
    <property type="match status" value="3"/>
</dbReference>
<keyword evidence="5" id="KW-0572">Peptidoglycan-anchor</keyword>
<name>A0A1E3AGH1_9FIRM</name>
<keyword evidence="7" id="KW-1133">Transmembrane helix</keyword>
<dbReference type="InterPro" id="IPR008966">
    <property type="entry name" value="Adhesion_dom_sf"/>
</dbReference>
<keyword evidence="3" id="KW-0964">Secreted</keyword>